<comment type="caution">
    <text evidence="8">The sequence shown here is derived from an EMBL/GenBank/DDBJ whole genome shotgun (WGS) entry which is preliminary data.</text>
</comment>
<evidence type="ECO:0000256" key="2">
    <source>
        <dbReference type="ARBA" id="ARBA00009324"/>
    </source>
</evidence>
<keyword evidence="5 6" id="KW-0472">Membrane</keyword>
<feature type="transmembrane region" description="Helical" evidence="6">
    <location>
        <begin position="157"/>
        <end position="177"/>
    </location>
</feature>
<keyword evidence="3 6" id="KW-0812">Transmembrane</keyword>
<accession>A0ABR2YDY2</accession>
<dbReference type="Proteomes" id="UP001491310">
    <property type="component" value="Unassembled WGS sequence"/>
</dbReference>
<sequence length="312" mass="36414">MTRFKPPVISPEEVTLSHMSTGLEVDLRNATDGAKSKEQTLAELKEENDWKNDLILFWLPSSVRAKMPRMVHSWLRNYLACMAMYFAVGSMWVYYIYWCFGNVFFGPGKMPGVSDVFEQIRVAMGSMPLYAMLPALTEAVVEKGWTRVYSRIDDVGLTWYLVYFVLYMTSVEFFVYWMHRSLHDVKLGYRWLHHTHHKYNKEHTLSPFAGLAFNPLDGILQAIPYCWTLLYIPMHFLTHELLLFATGVWTTNIHDCIHGRADPIMGAGYHTIHHTTYKHNYGHYLIYMDKLFGTLVTPEEYEAEQQAKLKTK</sequence>
<evidence type="ECO:0000256" key="4">
    <source>
        <dbReference type="ARBA" id="ARBA00022989"/>
    </source>
</evidence>
<protein>
    <recommendedName>
        <fullName evidence="7">Fatty acid hydroxylase domain-containing protein</fullName>
    </recommendedName>
</protein>
<keyword evidence="4 6" id="KW-1133">Transmembrane helix</keyword>
<proteinExistence type="inferred from homology"/>
<evidence type="ECO:0000256" key="1">
    <source>
        <dbReference type="ARBA" id="ARBA00004370"/>
    </source>
</evidence>
<reference evidence="8 9" key="1">
    <citation type="journal article" date="2024" name="Nat. Commun.">
        <title>Phylogenomics reveals the evolutionary origins of lichenization in chlorophyte algae.</title>
        <authorList>
            <person name="Puginier C."/>
            <person name="Libourel C."/>
            <person name="Otte J."/>
            <person name="Skaloud P."/>
            <person name="Haon M."/>
            <person name="Grisel S."/>
            <person name="Petersen M."/>
            <person name="Berrin J.G."/>
            <person name="Delaux P.M."/>
            <person name="Dal Grande F."/>
            <person name="Keller J."/>
        </authorList>
    </citation>
    <scope>NUCLEOTIDE SEQUENCE [LARGE SCALE GENOMIC DNA]</scope>
    <source>
        <strain evidence="8 9">SAG 216-7</strain>
    </source>
</reference>
<evidence type="ECO:0000313" key="9">
    <source>
        <dbReference type="Proteomes" id="UP001491310"/>
    </source>
</evidence>
<name>A0ABR2YDY2_9CHLO</name>
<evidence type="ECO:0000256" key="5">
    <source>
        <dbReference type="ARBA" id="ARBA00023136"/>
    </source>
</evidence>
<feature type="transmembrane region" description="Helical" evidence="6">
    <location>
        <begin position="74"/>
        <end position="97"/>
    </location>
</feature>
<dbReference type="Pfam" id="PF04116">
    <property type="entry name" value="FA_hydroxylase"/>
    <property type="match status" value="1"/>
</dbReference>
<keyword evidence="9" id="KW-1185">Reference proteome</keyword>
<evidence type="ECO:0000256" key="6">
    <source>
        <dbReference type="SAM" id="Phobius"/>
    </source>
</evidence>
<evidence type="ECO:0000256" key="3">
    <source>
        <dbReference type="ARBA" id="ARBA00022692"/>
    </source>
</evidence>
<feature type="domain" description="Fatty acid hydroxylase" evidence="7">
    <location>
        <begin position="164"/>
        <end position="294"/>
    </location>
</feature>
<dbReference type="PANTHER" id="PTHR11863">
    <property type="entry name" value="STEROL DESATURASE"/>
    <property type="match status" value="1"/>
</dbReference>
<dbReference type="InterPro" id="IPR050307">
    <property type="entry name" value="Sterol_Desaturase_Related"/>
</dbReference>
<organism evidence="8 9">
    <name type="scientific">Coccomyxa subellipsoidea</name>
    <dbReference type="NCBI Taxonomy" id="248742"/>
    <lineage>
        <taxon>Eukaryota</taxon>
        <taxon>Viridiplantae</taxon>
        <taxon>Chlorophyta</taxon>
        <taxon>core chlorophytes</taxon>
        <taxon>Trebouxiophyceae</taxon>
        <taxon>Trebouxiophyceae incertae sedis</taxon>
        <taxon>Coccomyxaceae</taxon>
        <taxon>Coccomyxa</taxon>
    </lineage>
</organism>
<evidence type="ECO:0000259" key="7">
    <source>
        <dbReference type="Pfam" id="PF04116"/>
    </source>
</evidence>
<gene>
    <name evidence="8" type="ORF">WJX75_004692</name>
</gene>
<dbReference type="EMBL" id="JALJOT010000014">
    <property type="protein sequence ID" value="KAK9903396.1"/>
    <property type="molecule type" value="Genomic_DNA"/>
</dbReference>
<comment type="subcellular location">
    <subcellularLocation>
        <location evidence="1">Membrane</location>
    </subcellularLocation>
</comment>
<dbReference type="InterPro" id="IPR006694">
    <property type="entry name" value="Fatty_acid_hydroxylase"/>
</dbReference>
<comment type="similarity">
    <text evidence="2">Belongs to the sterol desaturase family.</text>
</comment>
<evidence type="ECO:0000313" key="8">
    <source>
        <dbReference type="EMBL" id="KAK9903396.1"/>
    </source>
</evidence>